<sequence length="69" mass="7969">MRSSREVTTALSQNVQDVSFRDVVHQVVQVHRYARHGKHTSNRGCGSTALRRQHNLKERSWSLALLLQM</sequence>
<evidence type="ECO:0000313" key="1">
    <source>
        <dbReference type="EMBL" id="KAK9833725.1"/>
    </source>
</evidence>
<dbReference type="EMBL" id="JALJOS010000010">
    <property type="protein sequence ID" value="KAK9833725.1"/>
    <property type="molecule type" value="Genomic_DNA"/>
</dbReference>
<dbReference type="AlphaFoldDB" id="A0AAW1RJC0"/>
<name>A0AAW1RJC0_9CHLO</name>
<reference evidence="1 2" key="1">
    <citation type="journal article" date="2024" name="Nat. Commun.">
        <title>Phylogenomics reveals the evolutionary origins of lichenization in chlorophyte algae.</title>
        <authorList>
            <person name="Puginier C."/>
            <person name="Libourel C."/>
            <person name="Otte J."/>
            <person name="Skaloud P."/>
            <person name="Haon M."/>
            <person name="Grisel S."/>
            <person name="Petersen M."/>
            <person name="Berrin J.G."/>
            <person name="Delaux P.M."/>
            <person name="Dal Grande F."/>
            <person name="Keller J."/>
        </authorList>
    </citation>
    <scope>NUCLEOTIDE SEQUENCE [LARGE SCALE GENOMIC DNA]</scope>
    <source>
        <strain evidence="1 2">SAG 2145</strain>
    </source>
</reference>
<keyword evidence="2" id="KW-1185">Reference proteome</keyword>
<protein>
    <submittedName>
        <fullName evidence="1">Uncharacterized protein</fullName>
    </submittedName>
</protein>
<accession>A0AAW1RJC0</accession>
<gene>
    <name evidence="1" type="ORF">WJX74_003716</name>
</gene>
<evidence type="ECO:0000313" key="2">
    <source>
        <dbReference type="Proteomes" id="UP001438707"/>
    </source>
</evidence>
<comment type="caution">
    <text evidence="1">The sequence shown here is derived from an EMBL/GenBank/DDBJ whole genome shotgun (WGS) entry which is preliminary data.</text>
</comment>
<organism evidence="1 2">
    <name type="scientific">Apatococcus lobatus</name>
    <dbReference type="NCBI Taxonomy" id="904363"/>
    <lineage>
        <taxon>Eukaryota</taxon>
        <taxon>Viridiplantae</taxon>
        <taxon>Chlorophyta</taxon>
        <taxon>core chlorophytes</taxon>
        <taxon>Trebouxiophyceae</taxon>
        <taxon>Chlorellales</taxon>
        <taxon>Chlorellaceae</taxon>
        <taxon>Apatococcus</taxon>
    </lineage>
</organism>
<dbReference type="Proteomes" id="UP001438707">
    <property type="component" value="Unassembled WGS sequence"/>
</dbReference>
<proteinExistence type="predicted"/>